<organism evidence="7 8">
    <name type="scientific">Colwellia maritima</name>
    <dbReference type="NCBI Taxonomy" id="2912588"/>
    <lineage>
        <taxon>Bacteria</taxon>
        <taxon>Pseudomonadati</taxon>
        <taxon>Pseudomonadota</taxon>
        <taxon>Gammaproteobacteria</taxon>
        <taxon>Alteromonadales</taxon>
        <taxon>Colwelliaceae</taxon>
        <taxon>Colwellia</taxon>
    </lineage>
</organism>
<keyword evidence="3 6" id="KW-0812">Transmembrane</keyword>
<proteinExistence type="predicted"/>
<evidence type="ECO:0000256" key="4">
    <source>
        <dbReference type="ARBA" id="ARBA00022989"/>
    </source>
</evidence>
<dbReference type="Pfam" id="PF01810">
    <property type="entry name" value="LysE"/>
    <property type="match status" value="1"/>
</dbReference>
<reference evidence="7" key="1">
    <citation type="submission" date="2022-01" db="EMBL/GenBank/DDBJ databases">
        <title>Colwellia maritima, isolated from seawater.</title>
        <authorList>
            <person name="Kristyanto S."/>
            <person name="Jung J."/>
            <person name="Jeon C.O."/>
        </authorList>
    </citation>
    <scope>NUCLEOTIDE SEQUENCE</scope>
    <source>
        <strain evidence="7">MSW7</strain>
    </source>
</reference>
<keyword evidence="8" id="KW-1185">Reference proteome</keyword>
<sequence length="229" mass="25466">MSYIEQFFLIATVHLLAVASPGPDFAIVLKQSIRYDRRTAIFTSFGIATGILLHVTYSLVGVGLIIASDERLFTALKYIAASYFCYIAWHGLRAKKPTTVDEFQNTSKEHSEENEVLLTPVTKAYKEAIPSAKKAFFTGFLINGLNVKATLFFVSLFSMVIAPDTPFSIKLGYGLYMTIATGIWFVCLSYLLTHPKISEFLQIKGYILDRVMGAVLLLLAVQLVLSDLN</sequence>
<evidence type="ECO:0000256" key="6">
    <source>
        <dbReference type="SAM" id="Phobius"/>
    </source>
</evidence>
<feature type="transmembrane region" description="Helical" evidence="6">
    <location>
        <begin position="41"/>
        <end position="66"/>
    </location>
</feature>
<dbReference type="PANTHER" id="PTHR30086">
    <property type="entry name" value="ARGININE EXPORTER PROTEIN ARGO"/>
    <property type="match status" value="1"/>
</dbReference>
<feature type="transmembrane region" description="Helical" evidence="6">
    <location>
        <begin position="6"/>
        <end position="29"/>
    </location>
</feature>
<accession>A0ABS9X358</accession>
<protein>
    <submittedName>
        <fullName evidence="7">LysE family translocator</fullName>
    </submittedName>
</protein>
<keyword evidence="5 6" id="KW-0472">Membrane</keyword>
<evidence type="ECO:0000256" key="5">
    <source>
        <dbReference type="ARBA" id="ARBA00023136"/>
    </source>
</evidence>
<feature type="transmembrane region" description="Helical" evidence="6">
    <location>
        <begin position="135"/>
        <end position="161"/>
    </location>
</feature>
<gene>
    <name evidence="7" type="ORF">L3081_15475</name>
</gene>
<keyword evidence="4 6" id="KW-1133">Transmembrane helix</keyword>
<evidence type="ECO:0000313" key="7">
    <source>
        <dbReference type="EMBL" id="MCI2284535.1"/>
    </source>
</evidence>
<dbReference type="RefSeq" id="WP_242286965.1">
    <property type="nucleotide sequence ID" value="NZ_JAKKSL010000002.1"/>
</dbReference>
<keyword evidence="2" id="KW-1003">Cell membrane</keyword>
<evidence type="ECO:0000256" key="2">
    <source>
        <dbReference type="ARBA" id="ARBA00022475"/>
    </source>
</evidence>
<evidence type="ECO:0000256" key="1">
    <source>
        <dbReference type="ARBA" id="ARBA00004651"/>
    </source>
</evidence>
<evidence type="ECO:0000313" key="8">
    <source>
        <dbReference type="Proteomes" id="UP001139646"/>
    </source>
</evidence>
<comment type="caution">
    <text evidence="7">The sequence shown here is derived from an EMBL/GenBank/DDBJ whole genome shotgun (WGS) entry which is preliminary data.</text>
</comment>
<evidence type="ECO:0000256" key="3">
    <source>
        <dbReference type="ARBA" id="ARBA00022692"/>
    </source>
</evidence>
<dbReference type="EMBL" id="JAKKSL010000002">
    <property type="protein sequence ID" value="MCI2284535.1"/>
    <property type="molecule type" value="Genomic_DNA"/>
</dbReference>
<dbReference type="Proteomes" id="UP001139646">
    <property type="component" value="Unassembled WGS sequence"/>
</dbReference>
<name>A0ABS9X358_9GAMM</name>
<dbReference type="PIRSF" id="PIRSF006324">
    <property type="entry name" value="LeuE"/>
    <property type="match status" value="1"/>
</dbReference>
<comment type="subcellular location">
    <subcellularLocation>
        <location evidence="1">Cell membrane</location>
        <topology evidence="1">Multi-pass membrane protein</topology>
    </subcellularLocation>
</comment>
<feature type="transmembrane region" description="Helical" evidence="6">
    <location>
        <begin position="205"/>
        <end position="225"/>
    </location>
</feature>
<dbReference type="PANTHER" id="PTHR30086:SF21">
    <property type="entry name" value="TRANSPORT PROTEIN"/>
    <property type="match status" value="1"/>
</dbReference>
<dbReference type="InterPro" id="IPR001123">
    <property type="entry name" value="LeuE-type"/>
</dbReference>
<feature type="transmembrane region" description="Helical" evidence="6">
    <location>
        <begin position="173"/>
        <end position="193"/>
    </location>
</feature>